<gene>
    <name evidence="10" type="primary">LOC101992372</name>
</gene>
<keyword evidence="2 7" id="KW-0812">Transmembrane</keyword>
<dbReference type="InterPro" id="IPR016187">
    <property type="entry name" value="CTDL_fold"/>
</dbReference>
<dbReference type="Pfam" id="PF00059">
    <property type="entry name" value="Lectin_C"/>
    <property type="match status" value="1"/>
</dbReference>
<dbReference type="InterPro" id="IPR016186">
    <property type="entry name" value="C-type_lectin-like/link_sf"/>
</dbReference>
<dbReference type="Gene3D" id="3.10.100.10">
    <property type="entry name" value="Mannose-Binding Protein A, subunit A"/>
    <property type="match status" value="1"/>
</dbReference>
<dbReference type="InterPro" id="IPR001304">
    <property type="entry name" value="C-type_lectin-like"/>
</dbReference>
<dbReference type="RefSeq" id="XP_013209933.2">
    <property type="nucleotide sequence ID" value="XM_013354479.2"/>
</dbReference>
<evidence type="ECO:0000313" key="10">
    <source>
        <dbReference type="RefSeq" id="XP_013209933.2"/>
    </source>
</evidence>
<keyword evidence="5 7" id="KW-1133">Transmembrane helix</keyword>
<keyword evidence="6 7" id="KW-0472">Membrane</keyword>
<protein>
    <submittedName>
        <fullName evidence="10">C-type lectin domain family 2 member D11-like</fullName>
    </submittedName>
</protein>
<evidence type="ECO:0000259" key="8">
    <source>
        <dbReference type="PROSITE" id="PS50041"/>
    </source>
</evidence>
<sequence length="217" mass="24832">MSAAESAEAFVGMLSTTDSLQEGEIGKNVQGQCLRIVSPVSPAWLYCCYAVIIVLTGAVIALSVALSLSVRNQEQVSTYAPCRRDWIGFGSKCFYFSEDISNWTFSQNFCIELKAQLARFDNMEELNFLRRYKGTFDYWIGLYRESPEHPWRWMDNTEYNSSVPIRGVEKHAYLNNKWISSARIYADMRWICSMPNSCILQCQIPFASFLSLSRDAL</sequence>
<accession>A0ABM1AX45</accession>
<organism evidence="9 10">
    <name type="scientific">Microtus ochrogaster</name>
    <name type="common">Prairie vole</name>
    <dbReference type="NCBI Taxonomy" id="79684"/>
    <lineage>
        <taxon>Eukaryota</taxon>
        <taxon>Metazoa</taxon>
        <taxon>Chordata</taxon>
        <taxon>Craniata</taxon>
        <taxon>Vertebrata</taxon>
        <taxon>Euteleostomi</taxon>
        <taxon>Mammalia</taxon>
        <taxon>Eutheria</taxon>
        <taxon>Euarchontoglires</taxon>
        <taxon>Glires</taxon>
        <taxon>Rodentia</taxon>
        <taxon>Myomorpha</taxon>
        <taxon>Muroidea</taxon>
        <taxon>Cricetidae</taxon>
        <taxon>Arvicolinae</taxon>
        <taxon>Microtus</taxon>
    </lineage>
</organism>
<feature type="transmembrane region" description="Helical" evidence="7">
    <location>
        <begin position="43"/>
        <end position="68"/>
    </location>
</feature>
<dbReference type="PROSITE" id="PS50041">
    <property type="entry name" value="C_TYPE_LECTIN_2"/>
    <property type="match status" value="1"/>
</dbReference>
<dbReference type="PANTHER" id="PTHR45710">
    <property type="entry name" value="C-TYPE LECTIN DOMAIN-CONTAINING PROTEIN 180"/>
    <property type="match status" value="1"/>
</dbReference>
<name>A0ABM1AX45_MICOH</name>
<dbReference type="SUPFAM" id="SSF56436">
    <property type="entry name" value="C-type lectin-like"/>
    <property type="match status" value="1"/>
</dbReference>
<proteinExistence type="predicted"/>
<keyword evidence="9" id="KW-1185">Reference proteome</keyword>
<evidence type="ECO:0000256" key="6">
    <source>
        <dbReference type="ARBA" id="ARBA00023136"/>
    </source>
</evidence>
<evidence type="ECO:0000313" key="9">
    <source>
        <dbReference type="Proteomes" id="UP000694915"/>
    </source>
</evidence>
<evidence type="ECO:0000256" key="5">
    <source>
        <dbReference type="ARBA" id="ARBA00022989"/>
    </source>
</evidence>
<evidence type="ECO:0000256" key="7">
    <source>
        <dbReference type="SAM" id="Phobius"/>
    </source>
</evidence>
<dbReference type="CDD" id="cd03593">
    <property type="entry name" value="CLECT_NK_receptors_like"/>
    <property type="match status" value="1"/>
</dbReference>
<comment type="subcellular location">
    <subcellularLocation>
        <location evidence="1">Cell membrane</location>
        <topology evidence="1">Single-pass type II membrane protein</topology>
    </subcellularLocation>
</comment>
<dbReference type="InterPro" id="IPR050828">
    <property type="entry name" value="C-type_lectin/matrix_domain"/>
</dbReference>
<keyword evidence="4" id="KW-0735">Signal-anchor</keyword>
<evidence type="ECO:0000256" key="1">
    <source>
        <dbReference type="ARBA" id="ARBA00004401"/>
    </source>
</evidence>
<dbReference type="GeneID" id="101992372"/>
<feature type="domain" description="C-type lectin" evidence="8">
    <location>
        <begin position="89"/>
        <end position="190"/>
    </location>
</feature>
<dbReference type="SMART" id="SM00034">
    <property type="entry name" value="CLECT"/>
    <property type="match status" value="1"/>
</dbReference>
<evidence type="ECO:0000256" key="4">
    <source>
        <dbReference type="ARBA" id="ARBA00022968"/>
    </source>
</evidence>
<evidence type="ECO:0000256" key="2">
    <source>
        <dbReference type="ARBA" id="ARBA00022692"/>
    </source>
</evidence>
<dbReference type="Proteomes" id="UP000694915">
    <property type="component" value="Unplaced"/>
</dbReference>
<keyword evidence="3" id="KW-0430">Lectin</keyword>
<reference evidence="10" key="1">
    <citation type="submission" date="2025-08" db="UniProtKB">
        <authorList>
            <consortium name="RefSeq"/>
        </authorList>
    </citation>
    <scope>IDENTIFICATION</scope>
</reference>
<evidence type="ECO:0000256" key="3">
    <source>
        <dbReference type="ARBA" id="ARBA00022734"/>
    </source>
</evidence>
<dbReference type="PANTHER" id="PTHR45710:SF35">
    <property type="entry name" value="C-TYPE LECTIN DOMAIN FAMILY 2 MEMBER D"/>
    <property type="match status" value="1"/>
</dbReference>
<dbReference type="InterPro" id="IPR033992">
    <property type="entry name" value="NKR-like_CTLD"/>
</dbReference>